<dbReference type="InterPro" id="IPR036388">
    <property type="entry name" value="WH-like_DNA-bd_sf"/>
</dbReference>
<dbReference type="InterPro" id="IPR039566">
    <property type="entry name" value="CvfB_S1_st"/>
</dbReference>
<proteinExistence type="inferred from homology"/>
<dbReference type="Gene3D" id="2.40.50.140">
    <property type="entry name" value="Nucleic acid-binding proteins"/>
    <property type="match status" value="2"/>
</dbReference>
<comment type="similarity">
    <text evidence="1">Belongs to the CvfB family.</text>
</comment>
<dbReference type="InterPro" id="IPR003029">
    <property type="entry name" value="S1_domain"/>
</dbReference>
<evidence type="ECO:0000259" key="2">
    <source>
        <dbReference type="PROSITE" id="PS50126"/>
    </source>
</evidence>
<dbReference type="PIRSF" id="PIRSF012524">
    <property type="entry name" value="YitL_S1"/>
    <property type="match status" value="1"/>
</dbReference>
<comment type="caution">
    <text evidence="3">The sequence shown here is derived from an EMBL/GenBank/DDBJ whole genome shotgun (WGS) entry which is preliminary data.</text>
</comment>
<dbReference type="PANTHER" id="PTHR37296">
    <property type="entry name" value="CONSERVED VIRULENCE FACTOR B"/>
    <property type="match status" value="1"/>
</dbReference>
<dbReference type="EMBL" id="DXIQ01000074">
    <property type="protein sequence ID" value="HIV39589.1"/>
    <property type="molecule type" value="Genomic_DNA"/>
</dbReference>
<sequence length="279" mass="31347">MIELGKVQELTVVKKVDFGVYLGEKMDAGQEERVLLPGKKVPAGTKEGDKFQVFIYKDSSDRIIATTDRPKAVLGELAVMKVAQVTRIGAFLDWGLEKDLFLPYKEQTKKLHEGEEVLAAVYIDKSSRLCGTMKVYHYLSTDAPYEKEDTVTGVVYEISNNFGVFVAVDYKYSAMIPRQEAQGGYKVGEEVTCRVSAVREDGKLTLSPKKKAYLQIYEDAENVLETIKEFDGVLPFDDKAAPELIQREFGLSKNAFKRAVGHLLKEKKIELKEGKICIK</sequence>
<dbReference type="AlphaFoldDB" id="A0A9D1PE67"/>
<evidence type="ECO:0000313" key="3">
    <source>
        <dbReference type="EMBL" id="HIV39589.1"/>
    </source>
</evidence>
<organism evidence="3 4">
    <name type="scientific">Candidatus Blautia stercorigallinarum</name>
    <dbReference type="NCBI Taxonomy" id="2838501"/>
    <lineage>
        <taxon>Bacteria</taxon>
        <taxon>Bacillati</taxon>
        <taxon>Bacillota</taxon>
        <taxon>Clostridia</taxon>
        <taxon>Lachnospirales</taxon>
        <taxon>Lachnospiraceae</taxon>
        <taxon>Blautia</taxon>
    </lineage>
</organism>
<dbReference type="InterPro" id="IPR014464">
    <property type="entry name" value="CvfB_fam"/>
</dbReference>
<feature type="domain" description="S1 motif" evidence="2">
    <location>
        <begin position="148"/>
        <end position="209"/>
    </location>
</feature>
<dbReference type="PANTHER" id="PTHR37296:SF1">
    <property type="entry name" value="CONSERVED VIRULENCE FACTOR B"/>
    <property type="match status" value="1"/>
</dbReference>
<dbReference type="Pfam" id="PF00575">
    <property type="entry name" value="S1"/>
    <property type="match status" value="1"/>
</dbReference>
<dbReference type="PROSITE" id="PS50126">
    <property type="entry name" value="S1"/>
    <property type="match status" value="1"/>
</dbReference>
<dbReference type="GO" id="GO:0003676">
    <property type="term" value="F:nucleic acid binding"/>
    <property type="evidence" value="ECO:0007669"/>
    <property type="project" value="InterPro"/>
</dbReference>
<dbReference type="Gene3D" id="1.10.10.10">
    <property type="entry name" value="Winged helix-like DNA-binding domain superfamily/Winged helix DNA-binding domain"/>
    <property type="match status" value="1"/>
</dbReference>
<dbReference type="InterPro" id="IPR040764">
    <property type="entry name" value="CvfB_WH"/>
</dbReference>
<dbReference type="Proteomes" id="UP000886814">
    <property type="component" value="Unassembled WGS sequence"/>
</dbReference>
<dbReference type="Pfam" id="PF17783">
    <property type="entry name" value="WHD_CvfB"/>
    <property type="match status" value="1"/>
</dbReference>
<evidence type="ECO:0000313" key="4">
    <source>
        <dbReference type="Proteomes" id="UP000886814"/>
    </source>
</evidence>
<dbReference type="InterPro" id="IPR012340">
    <property type="entry name" value="NA-bd_OB-fold"/>
</dbReference>
<dbReference type="SUPFAM" id="SSF50249">
    <property type="entry name" value="Nucleic acid-binding proteins"/>
    <property type="match status" value="1"/>
</dbReference>
<gene>
    <name evidence="3" type="ORF">H9747_11460</name>
</gene>
<name>A0A9D1PE67_9FIRM</name>
<protein>
    <submittedName>
        <fullName evidence="3">S1 RNA-binding domain-containing protein</fullName>
    </submittedName>
</protein>
<dbReference type="SMART" id="SM00316">
    <property type="entry name" value="S1"/>
    <property type="match status" value="2"/>
</dbReference>
<reference evidence="3" key="2">
    <citation type="submission" date="2021-04" db="EMBL/GenBank/DDBJ databases">
        <authorList>
            <person name="Gilroy R."/>
        </authorList>
    </citation>
    <scope>NUCLEOTIDE SEQUENCE</scope>
    <source>
        <strain evidence="3">CHK195-9823</strain>
    </source>
</reference>
<dbReference type="Pfam" id="PF13509">
    <property type="entry name" value="S1_2"/>
    <property type="match status" value="2"/>
</dbReference>
<accession>A0A9D1PE67</accession>
<evidence type="ECO:0000256" key="1">
    <source>
        <dbReference type="PIRNR" id="PIRNR012524"/>
    </source>
</evidence>
<reference evidence="3" key="1">
    <citation type="journal article" date="2021" name="PeerJ">
        <title>Extensive microbial diversity within the chicken gut microbiome revealed by metagenomics and culture.</title>
        <authorList>
            <person name="Gilroy R."/>
            <person name="Ravi A."/>
            <person name="Getino M."/>
            <person name="Pursley I."/>
            <person name="Horton D.L."/>
            <person name="Alikhan N.F."/>
            <person name="Baker D."/>
            <person name="Gharbi K."/>
            <person name="Hall N."/>
            <person name="Watson M."/>
            <person name="Adriaenssens E.M."/>
            <person name="Foster-Nyarko E."/>
            <person name="Jarju S."/>
            <person name="Secka A."/>
            <person name="Antonio M."/>
            <person name="Oren A."/>
            <person name="Chaudhuri R.R."/>
            <person name="La Ragione R."/>
            <person name="Hildebrand F."/>
            <person name="Pallen M.J."/>
        </authorList>
    </citation>
    <scope>NUCLEOTIDE SEQUENCE</scope>
    <source>
        <strain evidence="3">CHK195-9823</strain>
    </source>
</reference>